<evidence type="ECO:0000259" key="2">
    <source>
        <dbReference type="Pfam" id="PF09820"/>
    </source>
</evidence>
<name>A0A1B6CJ20_9HEMI</name>
<evidence type="ECO:0000256" key="1">
    <source>
        <dbReference type="SAM" id="SignalP"/>
    </source>
</evidence>
<dbReference type="EMBL" id="GEDC01023849">
    <property type="protein sequence ID" value="JAS13449.1"/>
    <property type="molecule type" value="Transcribed_RNA"/>
</dbReference>
<dbReference type="AlphaFoldDB" id="A0A1B6CJ20"/>
<sequence>MVNKIVSACLLLLIHKQLLSYASIQVPKTFEQNDFEGAVKSEAFVDKTEFIKEFFKHKFILFTAPKRFGKTINLDMLYRFSALNVSSSGSVVPRENTDNFKLFTENNVEIYKDKTFFNLHFGRYPSIYFHFGNLWGRSFRDFIFDFKTLIGDLYNTYPFFATSLSGTKLDRYLLHFDAAKMVKSSLSELVRSGRFLTRLLSRFFNKKVFVFIDELDGVVQDIILKAGKEEHRIILFLRKFLFNLLDPNLVEKAVLSGCTSYCTMLLTNTTNMTIKHYQFYEEHVFNKLHGFTDREVKKALKQHGMKLRMTTILDWYDSYRIPGRFLTLLNPRSIYIFIVTRVLEDYWSYSLHFFKSRRLMRKRPIWKKIDDLTRGEDLYFNVINKFTVEDVTNLKEIYADMNETAVLDEHQVDLCLYFLLDYGFFTVKYVRDSQVKILVPNKEVEYDIVRVLDPEFH</sequence>
<gene>
    <name evidence="3" type="ORF">g.9086</name>
</gene>
<feature type="signal peptide" evidence="1">
    <location>
        <begin position="1"/>
        <end position="24"/>
    </location>
</feature>
<dbReference type="PANTHER" id="PTHR34825:SF1">
    <property type="entry name" value="AAA-ATPASE-LIKE DOMAIN-CONTAINING PROTEIN"/>
    <property type="match status" value="1"/>
</dbReference>
<feature type="chain" id="PRO_5008580415" description="AAA-ATPase-like domain-containing protein" evidence="1">
    <location>
        <begin position="25"/>
        <end position="457"/>
    </location>
</feature>
<organism evidence="3">
    <name type="scientific">Clastoptera arizonana</name>
    <name type="common">Arizona spittle bug</name>
    <dbReference type="NCBI Taxonomy" id="38151"/>
    <lineage>
        <taxon>Eukaryota</taxon>
        <taxon>Metazoa</taxon>
        <taxon>Ecdysozoa</taxon>
        <taxon>Arthropoda</taxon>
        <taxon>Hexapoda</taxon>
        <taxon>Insecta</taxon>
        <taxon>Pterygota</taxon>
        <taxon>Neoptera</taxon>
        <taxon>Paraneoptera</taxon>
        <taxon>Hemiptera</taxon>
        <taxon>Auchenorrhyncha</taxon>
        <taxon>Cercopoidea</taxon>
        <taxon>Clastopteridae</taxon>
        <taxon>Clastoptera</taxon>
    </lineage>
</organism>
<feature type="domain" description="AAA-ATPase-like" evidence="2">
    <location>
        <begin position="41"/>
        <end position="259"/>
    </location>
</feature>
<reference evidence="3" key="1">
    <citation type="submission" date="2015-12" db="EMBL/GenBank/DDBJ databases">
        <title>De novo transcriptome assembly of four potential Pierce s Disease insect vectors from Arizona vineyards.</title>
        <authorList>
            <person name="Tassone E.E."/>
        </authorList>
    </citation>
    <scope>NUCLEOTIDE SEQUENCE</scope>
</reference>
<evidence type="ECO:0000313" key="3">
    <source>
        <dbReference type="EMBL" id="JAS13449.1"/>
    </source>
</evidence>
<accession>A0A1B6CJ20</accession>
<protein>
    <recommendedName>
        <fullName evidence="2">AAA-ATPase-like domain-containing protein</fullName>
    </recommendedName>
</protein>
<dbReference type="InterPro" id="IPR018631">
    <property type="entry name" value="AAA-ATPase-like_dom"/>
</dbReference>
<proteinExistence type="predicted"/>
<dbReference type="PANTHER" id="PTHR34825">
    <property type="entry name" value="CONSERVED PROTEIN, WITH A WEAK D-GALACTARATE DEHYDRATASE/ALTRONATE HYDROLASE DOMAIN"/>
    <property type="match status" value="1"/>
</dbReference>
<dbReference type="Pfam" id="PF09820">
    <property type="entry name" value="AAA-ATPase_like"/>
    <property type="match status" value="1"/>
</dbReference>
<keyword evidence="1" id="KW-0732">Signal</keyword>